<protein>
    <submittedName>
        <fullName evidence="2">KIR protein</fullName>
    </submittedName>
</protein>
<feature type="compositionally biased region" description="Acidic residues" evidence="1">
    <location>
        <begin position="211"/>
        <end position="232"/>
    </location>
</feature>
<sequence length="511" mass="57941">MVLTVKEGDELPSEEVYRKFKESIGNSNCNSVGGIRSKVQTYHFIKKYSDKISSAYCYAQENETDKLSDDDRCGFLYYWLGDIMESEDRNNRFSFIIGNMYNLLRQLEPKCNCNNIYRSTSETIFDKSRKIFDYEYNIKALQKRDNCSDYSDGQKYDLHREEAQKEYEWLCENCGVGDAGYCEKIKGKNRECKNKGPVELECPRKKPSSGDDFDNDSAAQQDDEPEELDDPEGILGSTHLDRVKSKLKQYEELSGGSGGCGNDSGNILQSVKSTLQSNIGVDNNAEKILGAWCYTYEKKNGSNPINEYCDYLYYWIGDTLLNGSLSVRNLKDLMSDLFPKLNSWKSIKGCDKIETTADESEFNRRKQVFEYLQQCKIMKAQLKGNSKTPPTQKPKCTQAYDTYLKEVVNALKSEYTKCSGPDRKRSVSDSYCTNFLAMCQQCNPEQLSQLKCEVPKTEESIASNYQASSTEDTITSPSENSSSITPTTVISSIVPIIGLPLTALLLYKVNI</sequence>
<organism evidence="2 3">
    <name type="scientific">Plasmodium coatneyi</name>
    <dbReference type="NCBI Taxonomy" id="208452"/>
    <lineage>
        <taxon>Eukaryota</taxon>
        <taxon>Sar</taxon>
        <taxon>Alveolata</taxon>
        <taxon>Apicomplexa</taxon>
        <taxon>Aconoidasida</taxon>
        <taxon>Haemosporida</taxon>
        <taxon>Plasmodiidae</taxon>
        <taxon>Plasmodium</taxon>
    </lineage>
</organism>
<feature type="compositionally biased region" description="Polar residues" evidence="1">
    <location>
        <begin position="463"/>
        <end position="480"/>
    </location>
</feature>
<keyword evidence="3" id="KW-1185">Reference proteome</keyword>
<proteinExistence type="predicted"/>
<evidence type="ECO:0000313" key="3">
    <source>
        <dbReference type="Proteomes" id="UP000092716"/>
    </source>
</evidence>
<dbReference type="OrthoDB" id="394172at2759"/>
<name>A0A1B1DYU6_9APIC</name>
<dbReference type="AlphaFoldDB" id="A0A1B1DYU6"/>
<evidence type="ECO:0000313" key="2">
    <source>
        <dbReference type="EMBL" id="ANQ07953.1"/>
    </source>
</evidence>
<dbReference type="Proteomes" id="UP000092716">
    <property type="component" value="Chromosome 8"/>
</dbReference>
<dbReference type="KEGG" id="pcot:PCOAH_00019800"/>
<feature type="region of interest" description="Disordered" evidence="1">
    <location>
        <begin position="201"/>
        <end position="236"/>
    </location>
</feature>
<dbReference type="RefSeq" id="XP_019914648.1">
    <property type="nucleotide sequence ID" value="XM_020058789.1"/>
</dbReference>
<accession>A0A1B1DYU6</accession>
<feature type="region of interest" description="Disordered" evidence="1">
    <location>
        <begin position="463"/>
        <end position="484"/>
    </location>
</feature>
<evidence type="ECO:0000256" key="1">
    <source>
        <dbReference type="SAM" id="MobiDB-lite"/>
    </source>
</evidence>
<dbReference type="VEuPathDB" id="PlasmoDB:PCOAH_00019800"/>
<reference evidence="3" key="1">
    <citation type="submission" date="2016-06" db="EMBL/GenBank/DDBJ databases">
        <title>First high quality genome sequence of Plasmodium coatneyi using continuous long reads from single molecule, real-time sequencing.</title>
        <authorList>
            <person name="Chien J.-T."/>
            <person name="Pakala S.B."/>
            <person name="Geraldo J.A."/>
            <person name="Lapp S.A."/>
            <person name="Barnwell J.W."/>
            <person name="Kissinger J.C."/>
            <person name="Galinski M.R."/>
            <person name="Humphrey J.C."/>
        </authorList>
    </citation>
    <scope>NUCLEOTIDE SEQUENCE [LARGE SCALE GENOMIC DNA]</scope>
    <source>
        <strain evidence="3">Hackeri</strain>
    </source>
</reference>
<dbReference type="InterPro" id="IPR008780">
    <property type="entry name" value="Plasmodium_Vir"/>
</dbReference>
<dbReference type="Pfam" id="PF05795">
    <property type="entry name" value="Plasmodium_Vir"/>
    <property type="match status" value="1"/>
</dbReference>
<gene>
    <name evidence="2" type="ORF">PCOAH_00019800</name>
</gene>
<dbReference type="EMBL" id="CP016246">
    <property type="protein sequence ID" value="ANQ07953.1"/>
    <property type="molecule type" value="Genomic_DNA"/>
</dbReference>
<dbReference type="GeneID" id="30908706"/>